<keyword evidence="2" id="KW-0472">Membrane</keyword>
<feature type="region of interest" description="Disordered" evidence="1">
    <location>
        <begin position="116"/>
        <end position="136"/>
    </location>
</feature>
<sequence length="136" mass="15348">MTLPISIRKKNEQYEANVKSRGKVKKSLNPKREEQIRDELTENQPKELEIPTKPKLTQNQKIVIYSILALFLSSILFQLLAPFLLTNTPALSKTKKKSSLKKKFYKTHVKAKKAAKAKTSAASSVLKEAESAKPLI</sequence>
<dbReference type="Proteomes" id="UP000245383">
    <property type="component" value="Unassembled WGS sequence"/>
</dbReference>
<dbReference type="OrthoDB" id="5591801at2759"/>
<keyword evidence="2" id="KW-0812">Transmembrane</keyword>
<feature type="region of interest" description="Disordered" evidence="1">
    <location>
        <begin position="16"/>
        <end position="46"/>
    </location>
</feature>
<protein>
    <submittedName>
        <fullName evidence="3">Uncharacterized protein</fullName>
    </submittedName>
</protein>
<evidence type="ECO:0000256" key="1">
    <source>
        <dbReference type="SAM" id="MobiDB-lite"/>
    </source>
</evidence>
<name>A0A2T9Y4Y9_9FUNG</name>
<reference evidence="3 4" key="1">
    <citation type="journal article" date="2018" name="MBio">
        <title>Comparative Genomics Reveals the Core Gene Toolbox for the Fungus-Insect Symbiosis.</title>
        <authorList>
            <person name="Wang Y."/>
            <person name="Stata M."/>
            <person name="Wang W."/>
            <person name="Stajich J.E."/>
            <person name="White M.M."/>
            <person name="Moncalvo J.M."/>
        </authorList>
    </citation>
    <scope>NUCLEOTIDE SEQUENCE [LARGE SCALE GENOMIC DNA]</scope>
    <source>
        <strain evidence="3 4">SWE-8-4</strain>
    </source>
</reference>
<accession>A0A2T9Y4Y9</accession>
<keyword evidence="2" id="KW-1133">Transmembrane helix</keyword>
<dbReference type="AlphaFoldDB" id="A0A2T9Y4Y9"/>
<organism evidence="3 4">
    <name type="scientific">Smittium simulii</name>
    <dbReference type="NCBI Taxonomy" id="133385"/>
    <lineage>
        <taxon>Eukaryota</taxon>
        <taxon>Fungi</taxon>
        <taxon>Fungi incertae sedis</taxon>
        <taxon>Zoopagomycota</taxon>
        <taxon>Kickxellomycotina</taxon>
        <taxon>Harpellomycetes</taxon>
        <taxon>Harpellales</taxon>
        <taxon>Legeriomycetaceae</taxon>
        <taxon>Smittium</taxon>
    </lineage>
</organism>
<evidence type="ECO:0000313" key="4">
    <source>
        <dbReference type="Proteomes" id="UP000245383"/>
    </source>
</evidence>
<proteinExistence type="predicted"/>
<comment type="caution">
    <text evidence="3">The sequence shown here is derived from an EMBL/GenBank/DDBJ whole genome shotgun (WGS) entry which is preliminary data.</text>
</comment>
<gene>
    <name evidence="3" type="ORF">BB561_006383</name>
</gene>
<feature type="compositionally biased region" description="Basic residues" evidence="1">
    <location>
        <begin position="20"/>
        <end position="29"/>
    </location>
</feature>
<evidence type="ECO:0000313" key="3">
    <source>
        <dbReference type="EMBL" id="PVU87334.1"/>
    </source>
</evidence>
<dbReference type="EMBL" id="MBFR01000512">
    <property type="protein sequence ID" value="PVU87334.1"/>
    <property type="molecule type" value="Genomic_DNA"/>
</dbReference>
<feature type="transmembrane region" description="Helical" evidence="2">
    <location>
        <begin position="62"/>
        <end position="85"/>
    </location>
</feature>
<feature type="compositionally biased region" description="Basic and acidic residues" evidence="1">
    <location>
        <begin position="30"/>
        <end position="46"/>
    </location>
</feature>
<feature type="compositionally biased region" description="Basic and acidic residues" evidence="1">
    <location>
        <begin position="127"/>
        <end position="136"/>
    </location>
</feature>
<evidence type="ECO:0000256" key="2">
    <source>
        <dbReference type="SAM" id="Phobius"/>
    </source>
</evidence>
<keyword evidence="4" id="KW-1185">Reference proteome</keyword>